<organism evidence="2">
    <name type="scientific">Ixodes ricinus</name>
    <name type="common">Common tick</name>
    <name type="synonym">Acarus ricinus</name>
    <dbReference type="NCBI Taxonomy" id="34613"/>
    <lineage>
        <taxon>Eukaryota</taxon>
        <taxon>Metazoa</taxon>
        <taxon>Ecdysozoa</taxon>
        <taxon>Arthropoda</taxon>
        <taxon>Chelicerata</taxon>
        <taxon>Arachnida</taxon>
        <taxon>Acari</taxon>
        <taxon>Parasitiformes</taxon>
        <taxon>Ixodida</taxon>
        <taxon>Ixodoidea</taxon>
        <taxon>Ixodidae</taxon>
        <taxon>Ixodinae</taxon>
        <taxon>Ixodes</taxon>
    </lineage>
</organism>
<feature type="compositionally biased region" description="Polar residues" evidence="1">
    <location>
        <begin position="117"/>
        <end position="127"/>
    </location>
</feature>
<evidence type="ECO:0000313" key="2">
    <source>
        <dbReference type="EMBL" id="MXU94272.1"/>
    </source>
</evidence>
<name>A0A6B0UX94_IXORI</name>
<feature type="region of interest" description="Disordered" evidence="1">
    <location>
        <begin position="117"/>
        <end position="139"/>
    </location>
</feature>
<sequence length="160" mass="17793">MCTAFQLTGTCSWPWQLLLFWRCKLQPSPPGTRSASMHGHQLVHLEGTCASMSASPVKGPLPGDLSRMTFTSAAGHSWRCSPTVRMQTMLRRTPPVRWRPTLRTTSWKNSLTTCTAATAKGSRSTARGSRHSSSKTLSTRIAKRTSVNLRTRIGTWFICR</sequence>
<dbReference type="EMBL" id="GIFC01012189">
    <property type="protein sequence ID" value="MXU94272.1"/>
    <property type="molecule type" value="Transcribed_RNA"/>
</dbReference>
<protein>
    <submittedName>
        <fullName evidence="2">Putative secreted protein</fullName>
    </submittedName>
</protein>
<evidence type="ECO:0000256" key="1">
    <source>
        <dbReference type="SAM" id="MobiDB-lite"/>
    </source>
</evidence>
<dbReference type="AlphaFoldDB" id="A0A6B0UX94"/>
<reference evidence="2" key="1">
    <citation type="submission" date="2019-12" db="EMBL/GenBank/DDBJ databases">
        <title>An insight into the sialome of adult female Ixodes ricinus ticks feeding for 6 days.</title>
        <authorList>
            <person name="Perner J."/>
            <person name="Ribeiro J.M.C."/>
        </authorList>
    </citation>
    <scope>NUCLEOTIDE SEQUENCE</scope>
    <source>
        <strain evidence="2">Semi-engorged</strain>
        <tissue evidence="2">Salivary glands</tissue>
    </source>
</reference>
<proteinExistence type="predicted"/>
<accession>A0A6B0UX94</accession>